<dbReference type="EMBL" id="FP929047">
    <property type="protein sequence ID" value="CBL03678.1"/>
    <property type="molecule type" value="Genomic_DNA"/>
</dbReference>
<evidence type="ECO:0000256" key="1">
    <source>
        <dbReference type="SAM" id="Phobius"/>
    </source>
</evidence>
<dbReference type="HOGENOM" id="CLU_3252231_0_0_11"/>
<feature type="transmembrane region" description="Helical" evidence="1">
    <location>
        <begin position="6"/>
        <end position="29"/>
    </location>
</feature>
<evidence type="ECO:0000313" key="2">
    <source>
        <dbReference type="EMBL" id="CBL03678.1"/>
    </source>
</evidence>
<keyword evidence="1" id="KW-0472">Membrane</keyword>
<dbReference type="KEGG" id="gpa:GPA_09050"/>
<dbReference type="RefSeq" id="WP_015539028.1">
    <property type="nucleotide sequence ID" value="NC_021021.1"/>
</dbReference>
<sequence>MSALDLLFALLGIAALAGAGAFVSFLLLVERAGRAWRIRLPW</sequence>
<gene>
    <name evidence="2" type="ORF">GPA_09050</name>
</gene>
<organism evidence="2 3">
    <name type="scientific">Gordonibacter pamelaeae 7-10-1-b</name>
    <dbReference type="NCBI Taxonomy" id="657308"/>
    <lineage>
        <taxon>Bacteria</taxon>
        <taxon>Bacillati</taxon>
        <taxon>Actinomycetota</taxon>
        <taxon>Coriobacteriia</taxon>
        <taxon>Eggerthellales</taxon>
        <taxon>Eggerthellaceae</taxon>
        <taxon>Gordonibacter</taxon>
    </lineage>
</organism>
<accession>D6E7I1</accession>
<keyword evidence="1" id="KW-0812">Transmembrane</keyword>
<reference evidence="2 3" key="2">
    <citation type="submission" date="2010-03" db="EMBL/GenBank/DDBJ databases">
        <authorList>
            <person name="Pajon A."/>
        </authorList>
    </citation>
    <scope>NUCLEOTIDE SEQUENCE [LARGE SCALE GENOMIC DNA]</scope>
    <source>
        <strain evidence="3">7-10-1-b</strain>
    </source>
</reference>
<name>D6E7I1_9ACTN</name>
<keyword evidence="3" id="KW-1185">Reference proteome</keyword>
<protein>
    <submittedName>
        <fullName evidence="2">Uncharacterized protein</fullName>
    </submittedName>
</protein>
<proteinExistence type="predicted"/>
<evidence type="ECO:0000313" key="3">
    <source>
        <dbReference type="Proteomes" id="UP000008805"/>
    </source>
</evidence>
<dbReference type="AlphaFoldDB" id="D6E7I1"/>
<dbReference type="Proteomes" id="UP000008805">
    <property type="component" value="Chromosome"/>
</dbReference>
<reference evidence="2 3" key="1">
    <citation type="submission" date="2010-03" db="EMBL/GenBank/DDBJ databases">
        <title>The genome sequence of Gordonibacter pamelaeae 7-10-1-bT.</title>
        <authorList>
            <consortium name="metaHIT consortium -- http://www.metahit.eu/"/>
            <person name="Pajon A."/>
            <person name="Turner K."/>
            <person name="Parkhill J."/>
            <person name="Timmis K."/>
            <person name="Oxley A."/>
            <person name="Wurdemann D."/>
        </authorList>
    </citation>
    <scope>NUCLEOTIDE SEQUENCE [LARGE SCALE GENOMIC DNA]</scope>
    <source>
        <strain evidence="3">7-10-1-b</strain>
    </source>
</reference>
<keyword evidence="1" id="KW-1133">Transmembrane helix</keyword>